<evidence type="ECO:0000313" key="1">
    <source>
        <dbReference type="EMBL" id="ONF94030.1"/>
    </source>
</evidence>
<sequence length="59" mass="6972">MNSYEAERKRHNFLVTITKSELRGRNSADWLPKERILGLYDRNVPSVFHLRKIGKCPMV</sequence>
<dbReference type="EMBL" id="MTSU01000003">
    <property type="protein sequence ID" value="ONF94030.1"/>
    <property type="molecule type" value="Genomic_DNA"/>
</dbReference>
<organism evidence="1 2">
    <name type="scientific">Leptospira santarosai</name>
    <dbReference type="NCBI Taxonomy" id="28183"/>
    <lineage>
        <taxon>Bacteria</taxon>
        <taxon>Pseudomonadati</taxon>
        <taxon>Spirochaetota</taxon>
        <taxon>Spirochaetia</taxon>
        <taxon>Leptospirales</taxon>
        <taxon>Leptospiraceae</taxon>
        <taxon>Leptospira</taxon>
    </lineage>
</organism>
<protein>
    <submittedName>
        <fullName evidence="1">Uncharacterized protein</fullName>
    </submittedName>
</protein>
<proteinExistence type="predicted"/>
<gene>
    <name evidence="1" type="ORF">BWD14_05230</name>
</gene>
<evidence type="ECO:0000313" key="2">
    <source>
        <dbReference type="Proteomes" id="UP000189337"/>
    </source>
</evidence>
<accession>A0AB73LNZ0</accession>
<reference evidence="1 2" key="1">
    <citation type="submission" date="2017-01" db="EMBL/GenBank/DDBJ databases">
        <title>Comparative genomic analysis of Brazilian Leptospira santarosai.</title>
        <authorList>
            <person name="Moreno L.Z."/>
            <person name="Miraglia F."/>
            <person name="Kremer F.S."/>
            <person name="Eslabao M.R."/>
            <person name="Lilenbaum W."/>
            <person name="Dellagostin O.A."/>
            <person name="Moreno A.M."/>
        </authorList>
    </citation>
    <scope>NUCLEOTIDE SEQUENCE [LARGE SCALE GENOMIC DNA]</scope>
    <source>
        <strain evidence="1 2">M52/8-19</strain>
    </source>
</reference>
<dbReference type="AlphaFoldDB" id="A0AB73LNZ0"/>
<name>A0AB73LNZ0_9LEPT</name>
<dbReference type="Proteomes" id="UP000189337">
    <property type="component" value="Unassembled WGS sequence"/>
</dbReference>
<comment type="caution">
    <text evidence="1">The sequence shown here is derived from an EMBL/GenBank/DDBJ whole genome shotgun (WGS) entry which is preliminary data.</text>
</comment>